<name>A0ABQ9JKR5_9CUCU</name>
<organism evidence="2 3">
    <name type="scientific">Molorchus minor</name>
    <dbReference type="NCBI Taxonomy" id="1323400"/>
    <lineage>
        <taxon>Eukaryota</taxon>
        <taxon>Metazoa</taxon>
        <taxon>Ecdysozoa</taxon>
        <taxon>Arthropoda</taxon>
        <taxon>Hexapoda</taxon>
        <taxon>Insecta</taxon>
        <taxon>Pterygota</taxon>
        <taxon>Neoptera</taxon>
        <taxon>Endopterygota</taxon>
        <taxon>Coleoptera</taxon>
        <taxon>Polyphaga</taxon>
        <taxon>Cucujiformia</taxon>
        <taxon>Chrysomeloidea</taxon>
        <taxon>Cerambycidae</taxon>
        <taxon>Lamiinae</taxon>
        <taxon>Monochamini</taxon>
        <taxon>Molorchus</taxon>
    </lineage>
</organism>
<keyword evidence="1" id="KW-0472">Membrane</keyword>
<keyword evidence="1" id="KW-0812">Transmembrane</keyword>
<gene>
    <name evidence="2" type="ORF">NQ317_006754</name>
</gene>
<feature type="transmembrane region" description="Helical" evidence="1">
    <location>
        <begin position="28"/>
        <end position="46"/>
    </location>
</feature>
<accession>A0ABQ9JKR5</accession>
<protein>
    <recommendedName>
        <fullName evidence="4">Odorant receptor</fullName>
    </recommendedName>
</protein>
<dbReference type="Proteomes" id="UP001162164">
    <property type="component" value="Unassembled WGS sequence"/>
</dbReference>
<proteinExistence type="predicted"/>
<reference evidence="2" key="1">
    <citation type="journal article" date="2023" name="Insect Mol. Biol.">
        <title>Genome sequencing provides insights into the evolution of gene families encoding plant cell wall-degrading enzymes in longhorned beetles.</title>
        <authorList>
            <person name="Shin N.R."/>
            <person name="Okamura Y."/>
            <person name="Kirsch R."/>
            <person name="Pauchet Y."/>
        </authorList>
    </citation>
    <scope>NUCLEOTIDE SEQUENCE</scope>
    <source>
        <strain evidence="2">MMC_N1</strain>
    </source>
</reference>
<comment type="caution">
    <text evidence="2">The sequence shown here is derived from an EMBL/GenBank/DDBJ whole genome shotgun (WGS) entry which is preliminary data.</text>
</comment>
<keyword evidence="1" id="KW-1133">Transmembrane helix</keyword>
<evidence type="ECO:0000313" key="3">
    <source>
        <dbReference type="Proteomes" id="UP001162164"/>
    </source>
</evidence>
<evidence type="ECO:0000256" key="1">
    <source>
        <dbReference type="SAM" id="Phobius"/>
    </source>
</evidence>
<sequence length="149" mass="17242">MFRQVVIFCFQDELDTNNTALFLEIQNYIYNQICASLIGIVSFLYYKCQIRCQYRMVLLSMLTLSLIRFGKSALRADVPTFQLAASLPNGAASPPTVWRLRRHMCIYVLEAKRALYTNLKPKTQIYLPVILETNNYCILSTKTETILKI</sequence>
<evidence type="ECO:0008006" key="4">
    <source>
        <dbReference type="Google" id="ProtNLM"/>
    </source>
</evidence>
<keyword evidence="3" id="KW-1185">Reference proteome</keyword>
<dbReference type="EMBL" id="JAPWTJ010000433">
    <property type="protein sequence ID" value="KAJ8978477.1"/>
    <property type="molecule type" value="Genomic_DNA"/>
</dbReference>
<evidence type="ECO:0000313" key="2">
    <source>
        <dbReference type="EMBL" id="KAJ8978477.1"/>
    </source>
</evidence>